<organism evidence="13 14">
    <name type="scientific">Aliivibrio wodanis</name>
    <dbReference type="NCBI Taxonomy" id="80852"/>
    <lineage>
        <taxon>Bacteria</taxon>
        <taxon>Pseudomonadati</taxon>
        <taxon>Pseudomonadota</taxon>
        <taxon>Gammaproteobacteria</taxon>
        <taxon>Vibrionales</taxon>
        <taxon>Vibrionaceae</taxon>
        <taxon>Aliivibrio</taxon>
    </lineage>
</organism>
<evidence type="ECO:0000256" key="2">
    <source>
        <dbReference type="ARBA" id="ARBA00022692"/>
    </source>
</evidence>
<accession>A0A090IM74</accession>
<keyword evidence="10" id="KW-0732">Signal</keyword>
<feature type="domain" description="HAMP" evidence="12">
    <location>
        <begin position="208"/>
        <end position="261"/>
    </location>
</feature>
<dbReference type="FunFam" id="1.10.287.950:FF:000001">
    <property type="entry name" value="Methyl-accepting chemotaxis sensory transducer"/>
    <property type="match status" value="1"/>
</dbReference>
<dbReference type="STRING" id="80852.AWOD_I_1901"/>
<comment type="subcellular location">
    <subcellularLocation>
        <location evidence="1">Membrane</location>
        <topology evidence="1">Multi-pass membrane protein</topology>
    </subcellularLocation>
</comment>
<evidence type="ECO:0000256" key="8">
    <source>
        <dbReference type="SAM" id="Coils"/>
    </source>
</evidence>
<dbReference type="PANTHER" id="PTHR32089">
    <property type="entry name" value="METHYL-ACCEPTING CHEMOTAXIS PROTEIN MCPB"/>
    <property type="match status" value="1"/>
</dbReference>
<comment type="similarity">
    <text evidence="6">Belongs to the methyl-accepting chemotaxis (MCP) protein family.</text>
</comment>
<dbReference type="Proteomes" id="UP000032427">
    <property type="component" value="Chromosome 1"/>
</dbReference>
<dbReference type="PROSITE" id="PS50885">
    <property type="entry name" value="HAMP"/>
    <property type="match status" value="1"/>
</dbReference>
<dbReference type="GO" id="GO:0006935">
    <property type="term" value="P:chemotaxis"/>
    <property type="evidence" value="ECO:0007669"/>
    <property type="project" value="UniProtKB-ARBA"/>
</dbReference>
<dbReference type="PROSITE" id="PS50111">
    <property type="entry name" value="CHEMOTAXIS_TRANSDUC_2"/>
    <property type="match status" value="1"/>
</dbReference>
<evidence type="ECO:0000256" key="6">
    <source>
        <dbReference type="ARBA" id="ARBA00029447"/>
    </source>
</evidence>
<dbReference type="InterPro" id="IPR004089">
    <property type="entry name" value="MCPsignal_dom"/>
</dbReference>
<dbReference type="GO" id="GO:0007165">
    <property type="term" value="P:signal transduction"/>
    <property type="evidence" value="ECO:0007669"/>
    <property type="project" value="UniProtKB-KW"/>
</dbReference>
<dbReference type="KEGG" id="awd:AWOD_I_1901"/>
<keyword evidence="14" id="KW-1185">Reference proteome</keyword>
<sequence length="538" mass="58821">MILVLIIISSCSLIFVAFNNSGKTELSFNEYDQAAVESQKYILMINRDMNYTSRLTRSIMLGDDFNKNFTKLENYIDAIDSHFANFTQAASKLRDKKVAKQLTQLAKRSEKDTMAFLNDGRQRMAAIQHVERTPEVLQDAWQGYKTGASPLANSARVSFKALVELEDSVKSTIHNSALSSIQQMKNRLLGVSVFFLILNFALILIIIKSILSSIEKAKNTVEQIQKNSDLTQRIDLNAKDEIGQLSNSIDKMLCTFQESIKTVSSTSTQLASTADGVSSITTSTSHSVNEQQRELDLVATAMNEMTSTVMEVAQNANNAESFALETDKEAQQGKQVVNSTIKTIETLAQEIERASSVINNLEHDSHQIGSILDVIKGIAEQTNLLALNAAIEAARAGEQGRGFAVVADEVRSLASRTQESTEEIQQMIEKLQQGTKTAVSVMQQSQTYANDSVNNARVAGDALAAITNSVTQISDMNTQIATAAEEQGAVAEEINTNIVNINHAAETTASGAEETSRESENVANLASDLKKIVNQFKV</sequence>
<keyword evidence="8" id="KW-0175">Coiled coil</keyword>
<protein>
    <submittedName>
        <fullName evidence="13">Methyl-accepting chemotaxis protein</fullName>
    </submittedName>
</protein>
<dbReference type="AlphaFoldDB" id="A0A090IM74"/>
<evidence type="ECO:0000256" key="5">
    <source>
        <dbReference type="ARBA" id="ARBA00023224"/>
    </source>
</evidence>
<dbReference type="SMART" id="SM00304">
    <property type="entry name" value="HAMP"/>
    <property type="match status" value="2"/>
</dbReference>
<dbReference type="CDD" id="cd11386">
    <property type="entry name" value="MCP_signal"/>
    <property type="match status" value="1"/>
</dbReference>
<evidence type="ECO:0000256" key="4">
    <source>
        <dbReference type="ARBA" id="ARBA00023136"/>
    </source>
</evidence>
<evidence type="ECO:0000256" key="7">
    <source>
        <dbReference type="PROSITE-ProRule" id="PRU00284"/>
    </source>
</evidence>
<evidence type="ECO:0000313" key="14">
    <source>
        <dbReference type="Proteomes" id="UP000032427"/>
    </source>
</evidence>
<gene>
    <name evidence="13" type="ORF">AWOD_I_1901</name>
</gene>
<feature type="signal peptide" evidence="10">
    <location>
        <begin position="1"/>
        <end position="17"/>
    </location>
</feature>
<feature type="chain" id="PRO_5001857556" evidence="10">
    <location>
        <begin position="18"/>
        <end position="538"/>
    </location>
</feature>
<proteinExistence type="inferred from homology"/>
<evidence type="ECO:0000259" key="11">
    <source>
        <dbReference type="PROSITE" id="PS50111"/>
    </source>
</evidence>
<reference evidence="14" key="1">
    <citation type="submission" date="2014-09" db="EMBL/GenBank/DDBJ databases">
        <authorList>
            <person name="Hjerde E."/>
        </authorList>
    </citation>
    <scope>NUCLEOTIDE SEQUENCE [LARGE SCALE GENOMIC DNA]</scope>
    <source>
        <strain evidence="14">06/09/139</strain>
    </source>
</reference>
<dbReference type="Gene3D" id="6.10.340.10">
    <property type="match status" value="1"/>
</dbReference>
<name>A0A090IM74_9GAMM</name>
<evidence type="ECO:0000313" key="13">
    <source>
        <dbReference type="EMBL" id="CED71966.1"/>
    </source>
</evidence>
<evidence type="ECO:0000256" key="9">
    <source>
        <dbReference type="SAM" id="Phobius"/>
    </source>
</evidence>
<dbReference type="Pfam" id="PF00015">
    <property type="entry name" value="MCPsignal"/>
    <property type="match status" value="1"/>
</dbReference>
<evidence type="ECO:0000256" key="1">
    <source>
        <dbReference type="ARBA" id="ARBA00004141"/>
    </source>
</evidence>
<keyword evidence="4 9" id="KW-0472">Membrane</keyword>
<dbReference type="Gene3D" id="1.10.287.950">
    <property type="entry name" value="Methyl-accepting chemotaxis protein"/>
    <property type="match status" value="1"/>
</dbReference>
<feature type="transmembrane region" description="Helical" evidence="9">
    <location>
        <begin position="188"/>
        <end position="207"/>
    </location>
</feature>
<evidence type="ECO:0000259" key="12">
    <source>
        <dbReference type="PROSITE" id="PS50885"/>
    </source>
</evidence>
<dbReference type="Pfam" id="PF00672">
    <property type="entry name" value="HAMP"/>
    <property type="match status" value="1"/>
</dbReference>
<dbReference type="GO" id="GO:0016020">
    <property type="term" value="C:membrane"/>
    <property type="evidence" value="ECO:0007669"/>
    <property type="project" value="UniProtKB-SubCell"/>
</dbReference>
<keyword evidence="2 9" id="KW-0812">Transmembrane</keyword>
<evidence type="ECO:0000256" key="10">
    <source>
        <dbReference type="SAM" id="SignalP"/>
    </source>
</evidence>
<keyword evidence="3 9" id="KW-1133">Transmembrane helix</keyword>
<keyword evidence="5 7" id="KW-0807">Transducer</keyword>
<evidence type="ECO:0000256" key="3">
    <source>
        <dbReference type="ARBA" id="ARBA00022989"/>
    </source>
</evidence>
<dbReference type="EMBL" id="LN554846">
    <property type="protein sequence ID" value="CED71966.1"/>
    <property type="molecule type" value="Genomic_DNA"/>
</dbReference>
<dbReference type="InterPro" id="IPR003660">
    <property type="entry name" value="HAMP_dom"/>
</dbReference>
<feature type="domain" description="Methyl-accepting transducer" evidence="11">
    <location>
        <begin position="266"/>
        <end position="502"/>
    </location>
</feature>
<dbReference type="CDD" id="cd06225">
    <property type="entry name" value="HAMP"/>
    <property type="match status" value="1"/>
</dbReference>
<dbReference type="PANTHER" id="PTHR32089:SF119">
    <property type="entry name" value="METHYL-ACCEPTING CHEMOTAXIS PROTEIN CTPL"/>
    <property type="match status" value="1"/>
</dbReference>
<dbReference type="PATRIC" id="fig|80852.17.peg.1966"/>
<dbReference type="SMART" id="SM00283">
    <property type="entry name" value="MA"/>
    <property type="match status" value="1"/>
</dbReference>
<dbReference type="SUPFAM" id="SSF58104">
    <property type="entry name" value="Methyl-accepting chemotaxis protein (MCP) signaling domain"/>
    <property type="match status" value="1"/>
</dbReference>
<feature type="coiled-coil region" evidence="8">
    <location>
        <begin position="207"/>
        <end position="234"/>
    </location>
</feature>
<dbReference type="HOGENOM" id="CLU_000445_107_27_6"/>